<dbReference type="GO" id="GO:0008703">
    <property type="term" value="F:5-amino-6-(5-phosphoribosylamino)uracil reductase activity"/>
    <property type="evidence" value="ECO:0007669"/>
    <property type="project" value="InterPro"/>
</dbReference>
<dbReference type="SUPFAM" id="SSF53597">
    <property type="entry name" value="Dihydrofolate reductase-like"/>
    <property type="match status" value="1"/>
</dbReference>
<evidence type="ECO:0000313" key="2">
    <source>
        <dbReference type="EMBL" id="NML74959.1"/>
    </source>
</evidence>
<dbReference type="RefSeq" id="WP_169590983.1">
    <property type="nucleotide sequence ID" value="NZ_JABBGK010000002.1"/>
</dbReference>
<name>A0A7Y0AWU5_9HYPH</name>
<dbReference type="Gene3D" id="3.40.430.10">
    <property type="entry name" value="Dihydrofolate Reductase, subunit A"/>
    <property type="match status" value="1"/>
</dbReference>
<dbReference type="EMBL" id="JABBGK010000002">
    <property type="protein sequence ID" value="NML74959.1"/>
    <property type="molecule type" value="Genomic_DNA"/>
</dbReference>
<dbReference type="Proteomes" id="UP000541470">
    <property type="component" value="Unassembled WGS sequence"/>
</dbReference>
<dbReference type="PANTHER" id="PTHR38011">
    <property type="entry name" value="DIHYDROFOLATE REDUCTASE FAMILY PROTEIN (AFU_ORTHOLOGUE AFUA_8G06820)"/>
    <property type="match status" value="1"/>
</dbReference>
<dbReference type="InterPro" id="IPR050765">
    <property type="entry name" value="Riboflavin_Biosynth_HTPR"/>
</dbReference>
<accession>A0A7Y0AWU5</accession>
<dbReference type="AlphaFoldDB" id="A0A7Y0AWU5"/>
<comment type="caution">
    <text evidence="2">The sequence shown here is derived from an EMBL/GenBank/DDBJ whole genome shotgun (WGS) entry which is preliminary data.</text>
</comment>
<dbReference type="PANTHER" id="PTHR38011:SF11">
    <property type="entry name" value="2,5-DIAMINO-6-RIBOSYLAMINO-4(3H)-PYRIMIDINONE 5'-PHOSPHATE REDUCTASE"/>
    <property type="match status" value="1"/>
</dbReference>
<sequence>MRKLIIWNLMTLDGYFEGRTPWDLGFHELVWGDELRDYSLEIGRQADLLVFGRMTYEGMAAWWPEATEEAEIKTYMNSIAKIVASRSLEAAEWTNTRIVRDIENELARLKTQEGKDIFVFGSAVLCDSLLKAGLVDEMRICLAPVALGDGNPHFKPAEEQRRFRLIDSRSLKTGGVILRYEPLTAR</sequence>
<protein>
    <submittedName>
        <fullName evidence="2">Dihydrofolate reductase</fullName>
    </submittedName>
</protein>
<gene>
    <name evidence="2" type="ORF">HHL25_12565</name>
</gene>
<evidence type="ECO:0000313" key="3">
    <source>
        <dbReference type="Proteomes" id="UP000541470"/>
    </source>
</evidence>
<dbReference type="Pfam" id="PF01872">
    <property type="entry name" value="RibD_C"/>
    <property type="match status" value="1"/>
</dbReference>
<evidence type="ECO:0000259" key="1">
    <source>
        <dbReference type="Pfam" id="PF01872"/>
    </source>
</evidence>
<keyword evidence="3" id="KW-1185">Reference proteome</keyword>
<proteinExistence type="predicted"/>
<reference evidence="2 3" key="1">
    <citation type="submission" date="2020-04" db="EMBL/GenBank/DDBJ databases">
        <title>Rhizobium sp. S-51 isolated from soil.</title>
        <authorList>
            <person name="Dahal R.H."/>
        </authorList>
    </citation>
    <scope>NUCLEOTIDE SEQUENCE [LARGE SCALE GENOMIC DNA]</scope>
    <source>
        <strain evidence="2 3">S-51</strain>
    </source>
</reference>
<feature type="domain" description="Bacterial bifunctional deaminase-reductase C-terminal" evidence="1">
    <location>
        <begin position="3"/>
        <end position="174"/>
    </location>
</feature>
<organism evidence="2 3">
    <name type="scientific">Rhizobium terricola</name>
    <dbReference type="NCBI Taxonomy" id="2728849"/>
    <lineage>
        <taxon>Bacteria</taxon>
        <taxon>Pseudomonadati</taxon>
        <taxon>Pseudomonadota</taxon>
        <taxon>Alphaproteobacteria</taxon>
        <taxon>Hyphomicrobiales</taxon>
        <taxon>Rhizobiaceae</taxon>
        <taxon>Rhizobium/Agrobacterium group</taxon>
        <taxon>Rhizobium</taxon>
    </lineage>
</organism>
<dbReference type="GO" id="GO:0009231">
    <property type="term" value="P:riboflavin biosynthetic process"/>
    <property type="evidence" value="ECO:0007669"/>
    <property type="project" value="InterPro"/>
</dbReference>
<dbReference type="InterPro" id="IPR002734">
    <property type="entry name" value="RibDG_C"/>
</dbReference>
<dbReference type="InterPro" id="IPR024072">
    <property type="entry name" value="DHFR-like_dom_sf"/>
</dbReference>